<dbReference type="InterPro" id="IPR036390">
    <property type="entry name" value="WH_DNA-bd_sf"/>
</dbReference>
<feature type="binding site" evidence="6">
    <location>
        <position position="180"/>
    </location>
    <ligand>
        <name>biotin</name>
        <dbReference type="ChEBI" id="CHEBI:57586"/>
    </ligand>
</feature>
<keyword evidence="9" id="KW-1185">Reference proteome</keyword>
<proteinExistence type="inferred from homology"/>
<dbReference type="CDD" id="cd16442">
    <property type="entry name" value="BPL"/>
    <property type="match status" value="1"/>
</dbReference>
<dbReference type="Gene3D" id="1.10.10.10">
    <property type="entry name" value="Winged helix-like DNA-binding domain superfamily/Winged helix DNA-binding domain"/>
    <property type="match status" value="1"/>
</dbReference>
<evidence type="ECO:0000313" key="8">
    <source>
        <dbReference type="EMBL" id="CUB03846.1"/>
    </source>
</evidence>
<dbReference type="NCBIfam" id="TIGR00121">
    <property type="entry name" value="birA_ligase"/>
    <property type="match status" value="1"/>
</dbReference>
<dbReference type="SUPFAM" id="SSF50037">
    <property type="entry name" value="C-terminal domain of transcriptional repressors"/>
    <property type="match status" value="1"/>
</dbReference>
<keyword evidence="6" id="KW-0804">Transcription</keyword>
<dbReference type="HAMAP" id="MF_00978">
    <property type="entry name" value="Bifunct_BirA"/>
    <property type="match status" value="1"/>
</dbReference>
<dbReference type="PROSITE" id="PS51733">
    <property type="entry name" value="BPL_LPL_CATALYTIC"/>
    <property type="match status" value="1"/>
</dbReference>
<feature type="DNA-binding region" description="H-T-H motif" evidence="6">
    <location>
        <begin position="16"/>
        <end position="35"/>
    </location>
</feature>
<dbReference type="InterPro" id="IPR004408">
    <property type="entry name" value="Biotin_CoA_COase_ligase"/>
</dbReference>
<keyword evidence="3 6" id="KW-0067">ATP-binding</keyword>
<dbReference type="InterPro" id="IPR030855">
    <property type="entry name" value="Bifunct_BirA"/>
</dbReference>
<dbReference type="SUPFAM" id="SSF46785">
    <property type="entry name" value="Winged helix' DNA-binding domain"/>
    <property type="match status" value="1"/>
</dbReference>
<evidence type="ECO:0000256" key="5">
    <source>
        <dbReference type="ARBA" id="ARBA00047846"/>
    </source>
</evidence>
<dbReference type="Gene3D" id="2.30.30.100">
    <property type="match status" value="1"/>
</dbReference>
<dbReference type="InterPro" id="IPR004143">
    <property type="entry name" value="BPL_LPL_catalytic"/>
</dbReference>
<dbReference type="CDD" id="cd00090">
    <property type="entry name" value="HTH_ARSR"/>
    <property type="match status" value="1"/>
</dbReference>
<dbReference type="EMBL" id="CYHG01000004">
    <property type="protein sequence ID" value="CUB03846.1"/>
    <property type="molecule type" value="Genomic_DNA"/>
</dbReference>
<dbReference type="RefSeq" id="WP_055462789.1">
    <property type="nucleotide sequence ID" value="NZ_CYHG01000004.1"/>
</dbReference>
<gene>
    <name evidence="6" type="primary">birA</name>
    <name evidence="8" type="ORF">Ga0061065_104277</name>
</gene>
<dbReference type="OrthoDB" id="9807064at2"/>
<evidence type="ECO:0000256" key="4">
    <source>
        <dbReference type="ARBA" id="ARBA00023267"/>
    </source>
</evidence>
<evidence type="ECO:0000256" key="3">
    <source>
        <dbReference type="ARBA" id="ARBA00022840"/>
    </source>
</evidence>
<feature type="binding site" evidence="6">
    <location>
        <position position="109"/>
    </location>
    <ligand>
        <name>biotin</name>
        <dbReference type="ChEBI" id="CHEBI:57586"/>
    </ligand>
</feature>
<dbReference type="EC" id="6.3.4.15" evidence="6"/>
<keyword evidence="1 6" id="KW-0436">Ligase</keyword>
<dbReference type="InterPro" id="IPR003142">
    <property type="entry name" value="BPL_C"/>
</dbReference>
<reference evidence="9" key="1">
    <citation type="submission" date="2015-08" db="EMBL/GenBank/DDBJ databases">
        <authorList>
            <person name="Varghese N."/>
        </authorList>
    </citation>
    <scope>NUCLEOTIDE SEQUENCE [LARGE SCALE GENOMIC DNA]</scope>
    <source>
        <strain evidence="9">JCM 18476</strain>
    </source>
</reference>
<organism evidence="8 9">
    <name type="scientific">Marinomonas fungiae</name>
    <dbReference type="NCBI Taxonomy" id="1137284"/>
    <lineage>
        <taxon>Bacteria</taxon>
        <taxon>Pseudomonadati</taxon>
        <taxon>Pseudomonadota</taxon>
        <taxon>Gammaproteobacteria</taxon>
        <taxon>Oceanospirillales</taxon>
        <taxon>Oceanospirillaceae</taxon>
        <taxon>Marinomonas</taxon>
    </lineage>
</organism>
<feature type="binding site" evidence="6">
    <location>
        <begin position="85"/>
        <end position="87"/>
    </location>
    <ligand>
        <name>biotin</name>
        <dbReference type="ChEBI" id="CHEBI:57586"/>
    </ligand>
</feature>
<comment type="similarity">
    <text evidence="6">Belongs to the biotin--protein ligase family.</text>
</comment>
<evidence type="ECO:0000259" key="7">
    <source>
        <dbReference type="PROSITE" id="PS51733"/>
    </source>
</evidence>
<keyword evidence="6" id="KW-0805">Transcription regulation</keyword>
<evidence type="ECO:0000313" key="9">
    <source>
        <dbReference type="Proteomes" id="UP000182769"/>
    </source>
</evidence>
<dbReference type="GO" id="GO:0006355">
    <property type="term" value="P:regulation of DNA-templated transcription"/>
    <property type="evidence" value="ECO:0007669"/>
    <property type="project" value="UniProtKB-UniRule"/>
</dbReference>
<keyword evidence="4 6" id="KW-0092">Biotin</keyword>
<dbReference type="InterPro" id="IPR036388">
    <property type="entry name" value="WH-like_DNA-bd_sf"/>
</dbReference>
<keyword evidence="6" id="KW-0678">Repressor</keyword>
<dbReference type="InterPro" id="IPR019885">
    <property type="entry name" value="Tscrpt_reg_HTH_AsnC-type_CS"/>
</dbReference>
<dbReference type="PANTHER" id="PTHR12835:SF5">
    <property type="entry name" value="BIOTIN--PROTEIN LIGASE"/>
    <property type="match status" value="1"/>
</dbReference>
<comment type="caution">
    <text evidence="6">Lacks conserved residue(s) required for the propagation of feature annotation.</text>
</comment>
<accession>A0A0K6IL82</accession>
<dbReference type="GO" id="GO:0004077">
    <property type="term" value="F:biotin--[biotin carboxyl-carrier protein] ligase activity"/>
    <property type="evidence" value="ECO:0007669"/>
    <property type="project" value="UniProtKB-UniRule"/>
</dbReference>
<sequence>MREVLSLLSDSKFHSGEELGEALGVTRAAVWKRLKKLESVGITVHSVKGRGYRIPERLILLDEARLREAGVAEDIAIDIPFETPSTNDVLKQKIALGARLPALVVTEHQTQGKGRRGRVWESGVAKNITMSFAWKFEQGPSVVEGLSLAVGVVIAKVLRNLGVPNPGLKWPNDILIDGQKICGILLEMIADQDVCRVVIGIGLNVESTPEQQARVDQPWTDLTSRLSFTPDRNEIIAQITEGLVAMCDVFAHGNGLAHYHAQWQAFDMLYNQPVMMFSGNRQQAGIARGVDASGALRLETSEGIELLHGGEVSVRKQV</sequence>
<dbReference type="GO" id="GO:0005524">
    <property type="term" value="F:ATP binding"/>
    <property type="evidence" value="ECO:0007669"/>
    <property type="project" value="UniProtKB-UniRule"/>
</dbReference>
<evidence type="ECO:0000256" key="6">
    <source>
        <dbReference type="HAMAP-Rule" id="MF_00978"/>
    </source>
</evidence>
<dbReference type="InterPro" id="IPR011991">
    <property type="entry name" value="ArsR-like_HTH"/>
</dbReference>
<dbReference type="SUPFAM" id="SSF55681">
    <property type="entry name" value="Class II aaRS and biotin synthetases"/>
    <property type="match status" value="1"/>
</dbReference>
<dbReference type="AlphaFoldDB" id="A0A0K6IL82"/>
<protein>
    <recommendedName>
        <fullName evidence="6">Bifunctional ligase/repressor BirA</fullName>
    </recommendedName>
    <alternativeName>
        <fullName evidence="6">Biotin operon repressor</fullName>
    </alternativeName>
    <alternativeName>
        <fullName evidence="6">Biotin--[acetyl-CoA-carboxylase] ligase</fullName>
        <ecNumber evidence="6">6.3.4.15</ecNumber>
    </alternativeName>
    <alternativeName>
        <fullName evidence="6">Biotin--protein ligase</fullName>
    </alternativeName>
    <alternativeName>
        <fullName evidence="6">Biotin-[acetyl-CoA carboxylase] synthetase</fullName>
    </alternativeName>
</protein>
<dbReference type="Proteomes" id="UP000182769">
    <property type="component" value="Unassembled WGS sequence"/>
</dbReference>
<comment type="function">
    <text evidence="6">Acts both as a biotin--[acetyl-CoA-carboxylase] ligase and a biotin-operon repressor. In the presence of ATP, BirA activates biotin to form the BirA-biotinyl-5'-adenylate (BirA-bio-5'-AMP or holoBirA) complex. HoloBirA can either transfer the biotinyl moiety to the biotin carboxyl carrier protein (BCCP) subunit of acetyl-CoA carboxylase, or bind to the biotin operator site and inhibit transcription of the operon.</text>
</comment>
<evidence type="ECO:0000256" key="2">
    <source>
        <dbReference type="ARBA" id="ARBA00022741"/>
    </source>
</evidence>
<dbReference type="InterPro" id="IPR008988">
    <property type="entry name" value="Transcriptional_repressor_C"/>
</dbReference>
<dbReference type="InterPro" id="IPR045864">
    <property type="entry name" value="aa-tRNA-synth_II/BPL/LPL"/>
</dbReference>
<dbReference type="Gene3D" id="3.30.930.10">
    <property type="entry name" value="Bira Bifunctional Protein, Domain 2"/>
    <property type="match status" value="1"/>
</dbReference>
<dbReference type="PANTHER" id="PTHR12835">
    <property type="entry name" value="BIOTIN PROTEIN LIGASE"/>
    <property type="match status" value="1"/>
</dbReference>
<keyword evidence="6" id="KW-0238">DNA-binding</keyword>
<dbReference type="PROSITE" id="PS00519">
    <property type="entry name" value="HTH_ASNC_1"/>
    <property type="match status" value="1"/>
</dbReference>
<keyword evidence="2 6" id="KW-0547">Nucleotide-binding</keyword>
<dbReference type="GO" id="GO:0003677">
    <property type="term" value="F:DNA binding"/>
    <property type="evidence" value="ECO:0007669"/>
    <property type="project" value="UniProtKB-UniRule"/>
</dbReference>
<dbReference type="STRING" id="1137284.GCA_001418205_01697"/>
<feature type="domain" description="BPL/LPL catalytic" evidence="7">
    <location>
        <begin position="66"/>
        <end position="251"/>
    </location>
</feature>
<dbReference type="Pfam" id="PF03099">
    <property type="entry name" value="BPL_LplA_LipB"/>
    <property type="match status" value="1"/>
</dbReference>
<evidence type="ECO:0000256" key="1">
    <source>
        <dbReference type="ARBA" id="ARBA00022598"/>
    </source>
</evidence>
<dbReference type="Pfam" id="PF08279">
    <property type="entry name" value="HTH_11"/>
    <property type="match status" value="1"/>
</dbReference>
<dbReference type="GO" id="GO:0005737">
    <property type="term" value="C:cytoplasm"/>
    <property type="evidence" value="ECO:0007669"/>
    <property type="project" value="TreeGrafter"/>
</dbReference>
<comment type="catalytic activity">
    <reaction evidence="5 6">
        <text>biotin + L-lysyl-[protein] + ATP = N(6)-biotinyl-L-lysyl-[protein] + AMP + diphosphate + H(+)</text>
        <dbReference type="Rhea" id="RHEA:11756"/>
        <dbReference type="Rhea" id="RHEA-COMP:9752"/>
        <dbReference type="Rhea" id="RHEA-COMP:10505"/>
        <dbReference type="ChEBI" id="CHEBI:15378"/>
        <dbReference type="ChEBI" id="CHEBI:29969"/>
        <dbReference type="ChEBI" id="CHEBI:30616"/>
        <dbReference type="ChEBI" id="CHEBI:33019"/>
        <dbReference type="ChEBI" id="CHEBI:57586"/>
        <dbReference type="ChEBI" id="CHEBI:83144"/>
        <dbReference type="ChEBI" id="CHEBI:456215"/>
        <dbReference type="EC" id="6.3.4.15"/>
    </reaction>
</comment>
<dbReference type="Pfam" id="PF02237">
    <property type="entry name" value="BPL_C"/>
    <property type="match status" value="1"/>
</dbReference>
<dbReference type="InterPro" id="IPR013196">
    <property type="entry name" value="HTH_11"/>
</dbReference>
<name>A0A0K6IL82_9GAMM</name>